<dbReference type="STRING" id="33097.A0A150G7L7"/>
<evidence type="ECO:0000313" key="2">
    <source>
        <dbReference type="Proteomes" id="UP000075714"/>
    </source>
</evidence>
<comment type="caution">
    <text evidence="1">The sequence shown here is derived from an EMBL/GenBank/DDBJ whole genome shotgun (WGS) entry which is preliminary data.</text>
</comment>
<protein>
    <submittedName>
        <fullName evidence="1">Uncharacterized protein</fullName>
    </submittedName>
</protein>
<dbReference type="OrthoDB" id="1896158at2759"/>
<dbReference type="Proteomes" id="UP000075714">
    <property type="component" value="Unassembled WGS sequence"/>
</dbReference>
<reference evidence="2" key="1">
    <citation type="journal article" date="2016" name="Nat. Commun.">
        <title>The Gonium pectorale genome demonstrates co-option of cell cycle regulation during the evolution of multicellularity.</title>
        <authorList>
            <person name="Hanschen E.R."/>
            <person name="Marriage T.N."/>
            <person name="Ferris P.J."/>
            <person name="Hamaji T."/>
            <person name="Toyoda A."/>
            <person name="Fujiyama A."/>
            <person name="Neme R."/>
            <person name="Noguchi H."/>
            <person name="Minakuchi Y."/>
            <person name="Suzuki M."/>
            <person name="Kawai-Toyooka H."/>
            <person name="Smith D.R."/>
            <person name="Sparks H."/>
            <person name="Anderson J."/>
            <person name="Bakaric R."/>
            <person name="Luria V."/>
            <person name="Karger A."/>
            <person name="Kirschner M.W."/>
            <person name="Durand P.M."/>
            <person name="Michod R.E."/>
            <person name="Nozaki H."/>
            <person name="Olson B.J."/>
        </authorList>
    </citation>
    <scope>NUCLEOTIDE SEQUENCE [LARGE SCALE GENOMIC DNA]</scope>
    <source>
        <strain evidence="2">NIES-2863</strain>
    </source>
</reference>
<gene>
    <name evidence="1" type="ORF">GPECTOR_50g636</name>
</gene>
<sequence length="292" mass="32262">MANFVEILRNMLSKCPPRAPSAAAVDLLVATANLQRFLRDTHLYQSRHHPGHLDAMELWRPHVISWIESSKQALCGQCAELEKESKLTVAQLARVDVAKMPGMIEGIEGAVAPLVLMVMVPSMEEIISNWCAHSTDPPASQKPPASNDSEYSDDLAAPIGAQFDQAVKELRTGYADGVASCASRLANHALQAALDPRVFMATGRALWDCVGKDLYDFVHSLQESNDNKGAWRLRQHATVALKELNDFFRNRLAAFVDHRISERDLDLPVHVSKAARLLEKNTAVVNIAHNPF</sequence>
<dbReference type="AlphaFoldDB" id="A0A150G7L7"/>
<dbReference type="EMBL" id="LSYV01000051">
    <property type="protein sequence ID" value="KXZ45842.1"/>
    <property type="molecule type" value="Genomic_DNA"/>
</dbReference>
<dbReference type="PANTHER" id="PTHR31110:SF2">
    <property type="entry name" value="PESTICIDAL CRYSTAL CRY8BA PROTEIN"/>
    <property type="match status" value="1"/>
</dbReference>
<dbReference type="PANTHER" id="PTHR31110">
    <property type="entry name" value="PESTICIDAL CRYSTAL CRY8BA PROTEIN"/>
    <property type="match status" value="1"/>
</dbReference>
<name>A0A150G7L7_GONPE</name>
<evidence type="ECO:0000313" key="1">
    <source>
        <dbReference type="EMBL" id="KXZ45842.1"/>
    </source>
</evidence>
<proteinExistence type="predicted"/>
<accession>A0A150G7L7</accession>
<organism evidence="1 2">
    <name type="scientific">Gonium pectorale</name>
    <name type="common">Green alga</name>
    <dbReference type="NCBI Taxonomy" id="33097"/>
    <lineage>
        <taxon>Eukaryota</taxon>
        <taxon>Viridiplantae</taxon>
        <taxon>Chlorophyta</taxon>
        <taxon>core chlorophytes</taxon>
        <taxon>Chlorophyceae</taxon>
        <taxon>CS clade</taxon>
        <taxon>Chlamydomonadales</taxon>
        <taxon>Volvocaceae</taxon>
        <taxon>Gonium</taxon>
    </lineage>
</organism>
<keyword evidence="2" id="KW-1185">Reference proteome</keyword>